<organism evidence="6 7">
    <name type="scientific">Ananas comosus</name>
    <name type="common">Pineapple</name>
    <name type="synonym">Ananas ananas</name>
    <dbReference type="NCBI Taxonomy" id="4615"/>
    <lineage>
        <taxon>Eukaryota</taxon>
        <taxon>Viridiplantae</taxon>
        <taxon>Streptophyta</taxon>
        <taxon>Embryophyta</taxon>
        <taxon>Tracheophyta</taxon>
        <taxon>Spermatophyta</taxon>
        <taxon>Magnoliopsida</taxon>
        <taxon>Liliopsida</taxon>
        <taxon>Poales</taxon>
        <taxon>Bromeliaceae</taxon>
        <taxon>Bromelioideae</taxon>
        <taxon>Ananas</taxon>
    </lineage>
</organism>
<dbReference type="FunFam" id="1.25.40.10:FF:000690">
    <property type="entry name" value="Pentatricopeptide repeat-containing protein"/>
    <property type="match status" value="1"/>
</dbReference>
<evidence type="ECO:0000256" key="2">
    <source>
        <dbReference type="ARBA" id="ARBA00022737"/>
    </source>
</evidence>
<dbReference type="PANTHER" id="PTHR47926">
    <property type="entry name" value="PENTATRICOPEPTIDE REPEAT-CONTAINING PROTEIN"/>
    <property type="match status" value="1"/>
</dbReference>
<dbReference type="Pfam" id="PF13041">
    <property type="entry name" value="PPR_2"/>
    <property type="match status" value="3"/>
</dbReference>
<dbReference type="AlphaFoldDB" id="A0A199URX3"/>
<evidence type="ECO:0000256" key="5">
    <source>
        <dbReference type="PROSITE-ProRule" id="PRU00708"/>
    </source>
</evidence>
<dbReference type="FunFam" id="1.25.40.10:FF:001214">
    <property type="entry name" value="Pentatricopeptide repeat-containing protein At2g20540"/>
    <property type="match status" value="1"/>
</dbReference>
<comment type="caution">
    <text evidence="6">The sequence shown here is derived from an EMBL/GenBank/DDBJ whole genome shotgun (WGS) entry which is preliminary data.</text>
</comment>
<dbReference type="Pfam" id="PF01535">
    <property type="entry name" value="PPR"/>
    <property type="match status" value="3"/>
</dbReference>
<comment type="similarity">
    <text evidence="4">Belongs to the PPR family. PCMP-E subfamily.</text>
</comment>
<comment type="similarity">
    <text evidence="1">Belongs to the PPR family. PCMP-H subfamily.</text>
</comment>
<dbReference type="InterPro" id="IPR046960">
    <property type="entry name" value="PPR_At4g14850-like_plant"/>
</dbReference>
<feature type="non-terminal residue" evidence="6">
    <location>
        <position position="785"/>
    </location>
</feature>
<proteinExistence type="inferred from homology"/>
<name>A0A199URX3_ANACO</name>
<dbReference type="Gene3D" id="1.25.40.10">
    <property type="entry name" value="Tetratricopeptide repeat domain"/>
    <property type="match status" value="4"/>
</dbReference>
<feature type="repeat" description="PPR" evidence="5">
    <location>
        <begin position="366"/>
        <end position="396"/>
    </location>
</feature>
<accession>A0A199URX3</accession>
<evidence type="ECO:0000256" key="1">
    <source>
        <dbReference type="ARBA" id="ARBA00006643"/>
    </source>
</evidence>
<evidence type="ECO:0000256" key="4">
    <source>
        <dbReference type="ARBA" id="ARBA00061659"/>
    </source>
</evidence>
<dbReference type="Pfam" id="PF20431">
    <property type="entry name" value="E_motif"/>
    <property type="match status" value="1"/>
</dbReference>
<evidence type="ECO:0000256" key="3">
    <source>
        <dbReference type="ARBA" id="ARBA00022946"/>
    </source>
</evidence>
<dbReference type="NCBIfam" id="TIGR00756">
    <property type="entry name" value="PPR"/>
    <property type="match status" value="5"/>
</dbReference>
<gene>
    <name evidence="6" type="ORF">ACMD2_00464</name>
</gene>
<evidence type="ECO:0000313" key="7">
    <source>
        <dbReference type="Proteomes" id="UP000092600"/>
    </source>
</evidence>
<dbReference type="GO" id="GO:0009451">
    <property type="term" value="P:RNA modification"/>
    <property type="evidence" value="ECO:0007669"/>
    <property type="project" value="InterPro"/>
</dbReference>
<dbReference type="InterPro" id="IPR002885">
    <property type="entry name" value="PPR_rpt"/>
</dbReference>
<feature type="repeat" description="PPR" evidence="5">
    <location>
        <begin position="234"/>
        <end position="268"/>
    </location>
</feature>
<feature type="repeat" description="PPR" evidence="5">
    <location>
        <begin position="102"/>
        <end position="136"/>
    </location>
</feature>
<dbReference type="PANTHER" id="PTHR47926:SF376">
    <property type="entry name" value="TETRATRICOPEPTIDE-LIKE HELICAL DOMAIN SUPERFAMILY"/>
    <property type="match status" value="1"/>
</dbReference>
<dbReference type="PROSITE" id="PS51375">
    <property type="entry name" value="PPR"/>
    <property type="match status" value="4"/>
</dbReference>
<dbReference type="Proteomes" id="UP000092600">
    <property type="component" value="Unassembled WGS sequence"/>
</dbReference>
<reference evidence="6 7" key="1">
    <citation type="journal article" date="2016" name="DNA Res.">
        <title>The draft genome of MD-2 pineapple using hybrid error correction of long reads.</title>
        <authorList>
            <person name="Redwan R.M."/>
            <person name="Saidin A."/>
            <person name="Kumar S.V."/>
        </authorList>
    </citation>
    <scope>NUCLEOTIDE SEQUENCE [LARGE SCALE GENOMIC DNA]</scope>
    <source>
        <strain evidence="7">cv. MD2</strain>
        <tissue evidence="6">Leaf</tissue>
    </source>
</reference>
<evidence type="ECO:0000313" key="6">
    <source>
        <dbReference type="EMBL" id="OAY67370.1"/>
    </source>
</evidence>
<dbReference type="EMBL" id="LSRQ01005555">
    <property type="protein sequence ID" value="OAY67370.1"/>
    <property type="molecule type" value="Genomic_DNA"/>
</dbReference>
<feature type="repeat" description="PPR" evidence="5">
    <location>
        <begin position="203"/>
        <end position="233"/>
    </location>
</feature>
<keyword evidence="3" id="KW-0809">Transit peptide</keyword>
<dbReference type="SUPFAM" id="SSF48452">
    <property type="entry name" value="TPR-like"/>
    <property type="match status" value="1"/>
</dbReference>
<keyword evidence="2" id="KW-0677">Repeat</keyword>
<sequence>MTVKPKNPATALSRFSFTPKEHLVEALQNHNKPLPPHYSNHPITSQLQRCHTFLHLKSIHANLIKTNLNQDPFFMNQFVATSSSLRQIDHAYQAFAEMSDPNSFVYNAIIGGLVQYSRSREALELYMCMLKTSIQSTSYTFSYLIKACAQIPSLGLGEAVHGQIRKLGFGSQLVVQTGLIDFYSNFERIGAAMKVFDEMRERDVVSWTAMLFAYARAGDMELARKLFDEMPQRSTVSWNTMIAGYARLGNVEMAASLFNEMPNRDIVSWTTMICCYSRNKCFREAIVTFEAMISVGISPDEVTMATVISASAHLGALDLGRELHLYLMLNRFAFDVYMGSALIDMYAKCGRIEKALLVFYKLEKKNIYCWNCIIEGLAVHGLAKEALNMFDRMKKVAKINPNGISFLSVLSACNHTGLVEEGRKMFSSMIEDYSISPEIEHYGCMVDLLSRAGLLKEAFSLVNSMEIEPNSVIWGALLSGCKIHGNMEIGAVAMKKLLDLEPSNSAHYMLLVNMYAEGNRWDEVAEIRTKVKAGEVEKRGKGCSWIEIDRIVHEFAACDFSHPLSDEIEVMLAELNGQLRIAVYLPELHITPESIWCPYCGCDKETISLTFHIHSLLELPTIFNHNGLQRPPALRPNLLHRLHDAVPIHNLPEHHMPPIEPRCLCGANKELRAIRVRAGIGHREHAGPSVLLHKVLVRKLEAVDGLAARAVATGEVPALAHEIGDYAVERRALVVKWLARDAEPLLSGAQTSEVLSGLRGRIGEQLHYYAPGFRLSNQYVEENPR</sequence>
<dbReference type="InterPro" id="IPR046848">
    <property type="entry name" value="E_motif"/>
</dbReference>
<dbReference type="InterPro" id="IPR011990">
    <property type="entry name" value="TPR-like_helical_dom_sf"/>
</dbReference>
<dbReference type="GO" id="GO:0003729">
    <property type="term" value="F:mRNA binding"/>
    <property type="evidence" value="ECO:0007669"/>
    <property type="project" value="UniProtKB-ARBA"/>
</dbReference>
<protein>
    <submittedName>
        <fullName evidence="6">Pentatricopeptide repeat-containing protein</fullName>
    </submittedName>
</protein>